<evidence type="ECO:0000313" key="5">
    <source>
        <dbReference type="Ensembl" id="ENSSMRP00000005879.1"/>
    </source>
</evidence>
<dbReference type="InterPro" id="IPR001870">
    <property type="entry name" value="B30.2/SPRY"/>
</dbReference>
<dbReference type="InterPro" id="IPR003879">
    <property type="entry name" value="Butyrophylin_SPRY"/>
</dbReference>
<feature type="domain" description="B30.2/SPRY" evidence="4">
    <location>
        <begin position="176"/>
        <end position="366"/>
    </location>
</feature>
<evidence type="ECO:0000256" key="3">
    <source>
        <dbReference type="ARBA" id="ARBA00034460"/>
    </source>
</evidence>
<dbReference type="GeneTree" id="ENSGT00940000161096"/>
<reference evidence="5" key="1">
    <citation type="submission" date="2025-08" db="UniProtKB">
        <authorList>
            <consortium name="Ensembl"/>
        </authorList>
    </citation>
    <scope>IDENTIFICATION</scope>
</reference>
<keyword evidence="2" id="KW-0528">Neurotoxin</keyword>
<dbReference type="InterPro" id="IPR003877">
    <property type="entry name" value="SPRY_dom"/>
</dbReference>
<dbReference type="Pfam" id="PF00622">
    <property type="entry name" value="SPRY"/>
    <property type="match status" value="1"/>
</dbReference>
<dbReference type="InterPro" id="IPR050617">
    <property type="entry name" value="E3_ligase_FN3/SPRY"/>
</dbReference>
<sequence length="366" mass="40578">MERPAAPSLATACPEPVCQGSRGHSLAEDAAASRNRIVDQCEKVQLQQATIARFMAEVLPEKERLVVGAASEAREVLIRRLNLVRSSCEREEQRLLEAAHAEEDRVQQSLLTQRAHWKNALRKLDALRTYLVAAITSADDRSLVQAQEEIAKRIEEAEGILMPQESKKLNFDPLCTQSPLVSCLWASAVLSGASDEIHMDERTVSPLLALSEDRRTLTFRPKKAKGKPDDAARFDHWPNALAEEAFHMGTHVWQVSVAKSCAYKLGIAYGCLRRKGGGPEARLGYNPFSWVFSRYGKEFQFLHNGCHQKVELLKCPEKIGVVVDLDAGELLFLDPQSCTILHAHQEAFAGPVYAALAVADQSISLM</sequence>
<dbReference type="Pfam" id="PF13765">
    <property type="entry name" value="PRY"/>
    <property type="match status" value="1"/>
</dbReference>
<accession>A0A8D0BBE0</accession>
<dbReference type="AlphaFoldDB" id="A0A8D0BBE0"/>
<name>A0A8D0BBE0_SALMN</name>
<dbReference type="PANTHER" id="PTHR24099:SF16">
    <property type="entry name" value="E3 UBIQUITIN-PROTEIN LIGASE MIDLINE-1-LIKE ISOFORM X1"/>
    <property type="match status" value="1"/>
</dbReference>
<dbReference type="Gene3D" id="2.60.120.920">
    <property type="match status" value="1"/>
</dbReference>
<reference evidence="5" key="2">
    <citation type="submission" date="2025-09" db="UniProtKB">
        <authorList>
            <consortium name="Ensembl"/>
        </authorList>
    </citation>
    <scope>IDENTIFICATION</scope>
</reference>
<evidence type="ECO:0000313" key="6">
    <source>
        <dbReference type="Proteomes" id="UP000694421"/>
    </source>
</evidence>
<protein>
    <submittedName>
        <fullName evidence="5">B-box and SPRY domain containing</fullName>
    </submittedName>
</protein>
<dbReference type="Proteomes" id="UP000694421">
    <property type="component" value="Unplaced"/>
</dbReference>
<dbReference type="InterPro" id="IPR043136">
    <property type="entry name" value="B30.2/SPRY_sf"/>
</dbReference>
<dbReference type="PROSITE" id="PS50188">
    <property type="entry name" value="B302_SPRY"/>
    <property type="match status" value="1"/>
</dbReference>
<dbReference type="SMART" id="SM00589">
    <property type="entry name" value="PRY"/>
    <property type="match status" value="1"/>
</dbReference>
<dbReference type="PRINTS" id="PR01407">
    <property type="entry name" value="BUTYPHLNCDUF"/>
</dbReference>
<keyword evidence="2" id="KW-0800">Toxin</keyword>
<dbReference type="OMA" id="NEARLGH"/>
<dbReference type="InterPro" id="IPR013320">
    <property type="entry name" value="ConA-like_dom_sf"/>
</dbReference>
<comment type="function">
    <text evidence="3">Neurotoxin that produces dose-dependent hypolocomotion and hyperalgesia in mice. May directly act on the central nervous system, as it is 6500-fold more potent when administered intracerebroventricularly than intraperitoneal.</text>
</comment>
<dbReference type="Ensembl" id="ENSSMRT00000006879.1">
    <property type="protein sequence ID" value="ENSSMRP00000005879.1"/>
    <property type="gene ID" value="ENSSMRG00000004734.1"/>
</dbReference>
<dbReference type="PANTHER" id="PTHR24099">
    <property type="entry name" value="E3 UBIQUITIN-PROTEIN LIGASE TRIM36-RELATED"/>
    <property type="match status" value="1"/>
</dbReference>
<evidence type="ECO:0000256" key="1">
    <source>
        <dbReference type="ARBA" id="ARBA00009651"/>
    </source>
</evidence>
<evidence type="ECO:0000259" key="4">
    <source>
        <dbReference type="PROSITE" id="PS50188"/>
    </source>
</evidence>
<keyword evidence="6" id="KW-1185">Reference proteome</keyword>
<comment type="similarity">
    <text evidence="1">Belongs to the ohanin/vespryn family.</text>
</comment>
<dbReference type="InterPro" id="IPR006574">
    <property type="entry name" value="PRY"/>
</dbReference>
<proteinExistence type="inferred from homology"/>
<organism evidence="5 6">
    <name type="scientific">Salvator merianae</name>
    <name type="common">Argentine black and white tegu</name>
    <name type="synonym">Tupinambis merianae</name>
    <dbReference type="NCBI Taxonomy" id="96440"/>
    <lineage>
        <taxon>Eukaryota</taxon>
        <taxon>Metazoa</taxon>
        <taxon>Chordata</taxon>
        <taxon>Craniata</taxon>
        <taxon>Vertebrata</taxon>
        <taxon>Euteleostomi</taxon>
        <taxon>Lepidosauria</taxon>
        <taxon>Squamata</taxon>
        <taxon>Bifurcata</taxon>
        <taxon>Unidentata</taxon>
        <taxon>Episquamata</taxon>
        <taxon>Laterata</taxon>
        <taxon>Teiioidea</taxon>
        <taxon>Teiidae</taxon>
        <taxon>Salvator</taxon>
    </lineage>
</organism>
<evidence type="ECO:0000256" key="2">
    <source>
        <dbReference type="ARBA" id="ARBA00022699"/>
    </source>
</evidence>
<dbReference type="SUPFAM" id="SSF49899">
    <property type="entry name" value="Concanavalin A-like lectins/glucanases"/>
    <property type="match status" value="1"/>
</dbReference>